<keyword evidence="4" id="KW-1185">Reference proteome</keyword>
<gene>
    <name evidence="3" type="ORF">CHIRRI_LOCUS2085</name>
</gene>
<dbReference type="Proteomes" id="UP001153620">
    <property type="component" value="Chromosome 1"/>
</dbReference>
<name>A0A9N9RLP6_9DIPT</name>
<dbReference type="EMBL" id="OU895877">
    <property type="protein sequence ID" value="CAG9799110.1"/>
    <property type="molecule type" value="Genomic_DNA"/>
</dbReference>
<organism evidence="3 4">
    <name type="scientific">Chironomus riparius</name>
    <dbReference type="NCBI Taxonomy" id="315576"/>
    <lineage>
        <taxon>Eukaryota</taxon>
        <taxon>Metazoa</taxon>
        <taxon>Ecdysozoa</taxon>
        <taxon>Arthropoda</taxon>
        <taxon>Hexapoda</taxon>
        <taxon>Insecta</taxon>
        <taxon>Pterygota</taxon>
        <taxon>Neoptera</taxon>
        <taxon>Endopterygota</taxon>
        <taxon>Diptera</taxon>
        <taxon>Nematocera</taxon>
        <taxon>Chironomoidea</taxon>
        <taxon>Chironomidae</taxon>
        <taxon>Chironominae</taxon>
        <taxon>Chironomus</taxon>
    </lineage>
</organism>
<feature type="region of interest" description="Disordered" evidence="2">
    <location>
        <begin position="406"/>
        <end position="439"/>
    </location>
</feature>
<dbReference type="PANTHER" id="PTHR22774:SF11">
    <property type="entry name" value="CHOREIN N-TERMINAL DOMAIN-CONTAINING PROTEIN"/>
    <property type="match status" value="1"/>
</dbReference>
<reference evidence="3" key="1">
    <citation type="submission" date="2022-01" db="EMBL/GenBank/DDBJ databases">
        <authorList>
            <person name="King R."/>
        </authorList>
    </citation>
    <scope>NUCLEOTIDE SEQUENCE</scope>
</reference>
<protein>
    <recommendedName>
        <fullName evidence="5">Chorein N-terminal domain-containing protein</fullName>
    </recommendedName>
</protein>
<dbReference type="Pfam" id="PF24917">
    <property type="entry name" value="BLTP3A_B"/>
    <property type="match status" value="2"/>
</dbReference>
<accession>A0A9N9RLP6</accession>
<proteinExistence type="predicted"/>
<evidence type="ECO:0000313" key="3">
    <source>
        <dbReference type="EMBL" id="CAG9799110.1"/>
    </source>
</evidence>
<dbReference type="InterPro" id="IPR026728">
    <property type="entry name" value="BLTP3A/B"/>
</dbReference>
<evidence type="ECO:0000256" key="1">
    <source>
        <dbReference type="SAM" id="Coils"/>
    </source>
</evidence>
<evidence type="ECO:0000256" key="2">
    <source>
        <dbReference type="SAM" id="MobiDB-lite"/>
    </source>
</evidence>
<dbReference type="OrthoDB" id="43807at2759"/>
<feature type="coiled-coil region" evidence="1">
    <location>
        <begin position="1373"/>
        <end position="1439"/>
    </location>
</feature>
<evidence type="ECO:0000313" key="4">
    <source>
        <dbReference type="Proteomes" id="UP001153620"/>
    </source>
</evidence>
<feature type="compositionally biased region" description="Polar residues" evidence="2">
    <location>
        <begin position="420"/>
        <end position="439"/>
    </location>
</feature>
<dbReference type="PANTHER" id="PTHR22774">
    <property type="entry name" value="CHOREIN N-TERMINAL DOMAIN-CONTAINING PROTEIN"/>
    <property type="match status" value="1"/>
</dbReference>
<reference evidence="3" key="2">
    <citation type="submission" date="2022-10" db="EMBL/GenBank/DDBJ databases">
        <authorList>
            <consortium name="ENA_rothamsted_submissions"/>
            <consortium name="culmorum"/>
            <person name="King R."/>
        </authorList>
    </citation>
    <scope>NUCLEOTIDE SEQUENCE</scope>
</reference>
<sequence>MVSIIKNQLLKHLSRYTKNLSSDKINISTFKGEGELTNLQLDENVLTELLELPSWLKLTSAWCNHISFRISWAKLKSVPITLSLDEVNISVETCELARSGTPTSNNSTIQSLSVPMGKYSFIHKVIDGITIIVNTVNVNFKSPAFTATVQMSRIRVESRTPKWSAAELRFTRLKDPIKGIILIFKELSWQTVRIEASSTQDKNLTPLRLLTNQAKCRITIKKKLSDCSVLASKLLLILDDLLWVLTDSQLKAALHFVDSLAGLIQASNKTIQRKKAQKKLETLPEYQSYLDQSSNRPPENQANISQAQKMFNLFDVRETSYHFFSQRIDLHLCDDFGSGRSSHPNLKDGGAVQISIQGFQVDYYPYHLAKANRAHWAKYKEASVPPLIWLEQSMNSFRESLLSLSNPSRPPCHAPLERTPNPTNMNGYQSGTSTPTQTASPLKRQVLDNLAKLMTSCVILRIEDFTLYRVTTSGKKSMPKEFVSAQRKRKTKTGDKDRFSFPPEMPTVHAEFTYFYYPGDFVFPLPPSKCFVYLNPIQVQFDVDSCLWFVSFGLNLYESLLRTSVGDSMNSPTTSTEPSLMYMDVKLEAIMPRIIFEAAKELSVVQRDRPKTMQVQVSRFAVTNIRETGSSRADLAQAIHSLQEGSLVFSSGFPSKPDDLSIVTDRILSHIAATDISSTQPNSPNLYSLSSNQMSRYALWNDTRDIWCIKIDPIWIEFLGVRSIGVNKVIPFLDAVPITLWIHGKSQVDDSIAEKMAERENPQPIPSNSKSNEMILSVTSLKTESHINDGSLLFDSVQSIRYSNMHYTDSNFDGNATGTTTSELNMDKKSADLHIIAHFGNLVSLQIDHYQFLFLMRLLEDVNEVTTFLTIDSKRIMQEKNPDHSIILGCVIPQVEVTLVMPSQTPGKESSGGDGESVIPDSVSLGDDLHTTNSGWQQGSFSLDNQSRVMHAFSSIESPSPKEKADYPIETKSNIKFNIPTTENSASCITTTTNTTVSVSNTTNTASSSSSSSTATLRNKKIIGDSSIIPKELNTGLSQMKKGFSNFMTSIESAVKTNASFDDASDTISIQSDYSDDSELFTVLADSDKTTTDCNDFMFKLNPFSSDTNSKLAPIEVASEVCEDPFITNMSSPSEPSDASSLRRRDLVSMATLRLTTVELIRENKGSSSVARIQVSAVSLEECESLAWDELQNDQQKKQKVKFGTRCRAWNMASYNSEASPCLALRFEENLNLPDDLGSTVDKKLIPTFFHRQVNLKVTDFKLPSIQMSTIIGLADLTEDEIITPPFPVNIELENVKINIIEDRPPVNITSPSTPQPINLVIGKMKIVRDSSGVLQIQPVSSNNDFINENIGDDITSLKRERDREILSIQLIMQQIKIENDQLRRQLLTAEKNVEVSRQRIKQENEILKTYLKAAQDDVATLLDEKRTLMDTIKSLQNQLTAMEPRDGKR</sequence>
<keyword evidence="1" id="KW-0175">Coiled coil</keyword>
<evidence type="ECO:0008006" key="5">
    <source>
        <dbReference type="Google" id="ProtNLM"/>
    </source>
</evidence>